<comment type="caution">
    <text evidence="3">The sequence shown here is derived from an EMBL/GenBank/DDBJ whole genome shotgun (WGS) entry which is preliminary data.</text>
</comment>
<feature type="region of interest" description="Disordered" evidence="1">
    <location>
        <begin position="35"/>
        <end position="120"/>
    </location>
</feature>
<evidence type="ECO:0000313" key="4">
    <source>
        <dbReference type="Proteomes" id="UP001648503"/>
    </source>
</evidence>
<proteinExistence type="predicted"/>
<evidence type="ECO:0000256" key="1">
    <source>
        <dbReference type="SAM" id="MobiDB-lite"/>
    </source>
</evidence>
<feature type="region of interest" description="Disordered" evidence="1">
    <location>
        <begin position="200"/>
        <end position="221"/>
    </location>
</feature>
<evidence type="ECO:0000256" key="2">
    <source>
        <dbReference type="SAM" id="SignalP"/>
    </source>
</evidence>
<keyword evidence="2" id="KW-0732">Signal</keyword>
<keyword evidence="4" id="KW-1185">Reference proteome</keyword>
<organism evidence="3 4">
    <name type="scientific">Batrachochytrium salamandrivorans</name>
    <dbReference type="NCBI Taxonomy" id="1357716"/>
    <lineage>
        <taxon>Eukaryota</taxon>
        <taxon>Fungi</taxon>
        <taxon>Fungi incertae sedis</taxon>
        <taxon>Chytridiomycota</taxon>
        <taxon>Chytridiomycota incertae sedis</taxon>
        <taxon>Chytridiomycetes</taxon>
        <taxon>Rhizophydiales</taxon>
        <taxon>Rhizophydiales incertae sedis</taxon>
        <taxon>Batrachochytrium</taxon>
    </lineage>
</organism>
<gene>
    <name evidence="3" type="ORF">BASA50_004014</name>
</gene>
<feature type="chain" id="PRO_5045475549" evidence="2">
    <location>
        <begin position="24"/>
        <end position="221"/>
    </location>
</feature>
<feature type="compositionally biased region" description="Low complexity" evidence="1">
    <location>
        <begin position="42"/>
        <end position="119"/>
    </location>
</feature>
<name>A0ABQ8FI75_9FUNG</name>
<protein>
    <submittedName>
        <fullName evidence="3">Uncharacterized protein</fullName>
    </submittedName>
</protein>
<sequence length="221" mass="23155">MRVSIRKFIELTLLSAFAISASAATPYAIADRRGALNKRSPATETDTTSTAATVSTQAVVAETAPTTTASTTTTSTTTTSTTAASAAVKTQDAASTSKTSKSANNAAGNGSKSSSSSAALIPGSPAAIKREQDKLTEIVVKQDQVRDELIKAERLLRKRPGQYGKGGGSYRGGEDDSPKTKALKQKVIQLKAELRALRKDKKVAQARVKGQTALPLPKYKN</sequence>
<feature type="signal peptide" evidence="2">
    <location>
        <begin position="1"/>
        <end position="23"/>
    </location>
</feature>
<feature type="region of interest" description="Disordered" evidence="1">
    <location>
        <begin position="159"/>
        <end position="182"/>
    </location>
</feature>
<dbReference type="Proteomes" id="UP001648503">
    <property type="component" value="Unassembled WGS sequence"/>
</dbReference>
<reference evidence="3 4" key="1">
    <citation type="submission" date="2021-02" db="EMBL/GenBank/DDBJ databases">
        <title>Variation within the Batrachochytrium salamandrivorans European outbreak.</title>
        <authorList>
            <person name="Kelly M."/>
            <person name="Pasmans F."/>
            <person name="Shea T.P."/>
            <person name="Munoz J.F."/>
            <person name="Carranza S."/>
            <person name="Cuomo C.A."/>
            <person name="Martel A."/>
        </authorList>
    </citation>
    <scope>NUCLEOTIDE SEQUENCE [LARGE SCALE GENOMIC DNA]</scope>
    <source>
        <strain evidence="3 4">AMFP18/2</strain>
    </source>
</reference>
<evidence type="ECO:0000313" key="3">
    <source>
        <dbReference type="EMBL" id="KAH6598133.1"/>
    </source>
</evidence>
<dbReference type="EMBL" id="JAFCIX010000116">
    <property type="protein sequence ID" value="KAH6598133.1"/>
    <property type="molecule type" value="Genomic_DNA"/>
</dbReference>
<accession>A0ABQ8FI75</accession>